<dbReference type="Proteomes" id="UP000600918">
    <property type="component" value="Unassembled WGS sequence"/>
</dbReference>
<feature type="region of interest" description="Disordered" evidence="1">
    <location>
        <begin position="57"/>
        <end position="78"/>
    </location>
</feature>
<evidence type="ECO:0000313" key="3">
    <source>
        <dbReference type="Proteomes" id="UP000600918"/>
    </source>
</evidence>
<organism evidence="2 3">
    <name type="scientific">Vespula pensylvanica</name>
    <name type="common">Western yellow jacket</name>
    <name type="synonym">Wasp</name>
    <dbReference type="NCBI Taxonomy" id="30213"/>
    <lineage>
        <taxon>Eukaryota</taxon>
        <taxon>Metazoa</taxon>
        <taxon>Ecdysozoa</taxon>
        <taxon>Arthropoda</taxon>
        <taxon>Hexapoda</taxon>
        <taxon>Insecta</taxon>
        <taxon>Pterygota</taxon>
        <taxon>Neoptera</taxon>
        <taxon>Endopterygota</taxon>
        <taxon>Hymenoptera</taxon>
        <taxon>Apocrita</taxon>
        <taxon>Aculeata</taxon>
        <taxon>Vespoidea</taxon>
        <taxon>Vespidae</taxon>
        <taxon>Vespinae</taxon>
        <taxon>Vespula</taxon>
    </lineage>
</organism>
<feature type="compositionally biased region" description="Low complexity" evidence="1">
    <location>
        <begin position="66"/>
        <end position="77"/>
    </location>
</feature>
<sequence>MESSRKILNFESPLFTRRKDYWKSSGSYASCSYLPIASSVSMKYIELALRRNKISQRRSKRPVLPSGSATTSTTETEGGVGTAKLNICRDETRVTSQFEAISGGIVGRSSQRYRRWSALREKPIYARTTGIDILLIFYRNA</sequence>
<comment type="caution">
    <text evidence="2">The sequence shown here is derived from an EMBL/GenBank/DDBJ whole genome shotgun (WGS) entry which is preliminary data.</text>
</comment>
<proteinExistence type="predicted"/>
<keyword evidence="3" id="KW-1185">Reference proteome</keyword>
<gene>
    <name evidence="2" type="ORF">H0235_017113</name>
</gene>
<evidence type="ECO:0000313" key="2">
    <source>
        <dbReference type="EMBL" id="KAF7392114.1"/>
    </source>
</evidence>
<dbReference type="EMBL" id="JACSDY010000022">
    <property type="protein sequence ID" value="KAF7392114.1"/>
    <property type="molecule type" value="Genomic_DNA"/>
</dbReference>
<dbReference type="AlphaFoldDB" id="A0A834JSE9"/>
<reference evidence="2" key="1">
    <citation type="journal article" date="2020" name="G3 (Bethesda)">
        <title>High-Quality Assemblies for Three Invasive Social Wasps from the &lt;i&gt;Vespula&lt;/i&gt; Genus.</title>
        <authorList>
            <person name="Harrop T.W.R."/>
            <person name="Guhlin J."/>
            <person name="McLaughlin G.M."/>
            <person name="Permina E."/>
            <person name="Stockwell P."/>
            <person name="Gilligan J."/>
            <person name="Le Lec M.F."/>
            <person name="Gruber M.A.M."/>
            <person name="Quinn O."/>
            <person name="Lovegrove M."/>
            <person name="Duncan E.J."/>
            <person name="Remnant E.J."/>
            <person name="Van Eeckhoven J."/>
            <person name="Graham B."/>
            <person name="Knapp R.A."/>
            <person name="Langford K.W."/>
            <person name="Kronenberg Z."/>
            <person name="Press M.O."/>
            <person name="Eacker S.M."/>
            <person name="Wilson-Rankin E.E."/>
            <person name="Purcell J."/>
            <person name="Lester P.J."/>
            <person name="Dearden P.K."/>
        </authorList>
    </citation>
    <scope>NUCLEOTIDE SEQUENCE</scope>
    <source>
        <strain evidence="2">Volc-1</strain>
    </source>
</reference>
<accession>A0A834JSE9</accession>
<name>A0A834JSE9_VESPE</name>
<evidence type="ECO:0000256" key="1">
    <source>
        <dbReference type="SAM" id="MobiDB-lite"/>
    </source>
</evidence>
<protein>
    <submittedName>
        <fullName evidence="2">Uncharacterized protein</fullName>
    </submittedName>
</protein>